<protein>
    <submittedName>
        <fullName evidence="3">Transporter substrate-binding domain-containing protein</fullName>
    </submittedName>
</protein>
<evidence type="ECO:0000259" key="2">
    <source>
        <dbReference type="SMART" id="SM00062"/>
    </source>
</evidence>
<evidence type="ECO:0000313" key="4">
    <source>
        <dbReference type="Proteomes" id="UP001596104"/>
    </source>
</evidence>
<comment type="caution">
    <text evidence="3">The sequence shown here is derived from an EMBL/GenBank/DDBJ whole genome shotgun (WGS) entry which is preliminary data.</text>
</comment>
<dbReference type="RefSeq" id="WP_377010334.1">
    <property type="nucleotide sequence ID" value="NZ_JBHSLV010000033.1"/>
</dbReference>
<evidence type="ECO:0000313" key="3">
    <source>
        <dbReference type="EMBL" id="MFC5394803.1"/>
    </source>
</evidence>
<reference evidence="4" key="1">
    <citation type="journal article" date="2019" name="Int. J. Syst. Evol. Microbiol.">
        <title>The Global Catalogue of Microorganisms (GCM) 10K type strain sequencing project: providing services to taxonomists for standard genome sequencing and annotation.</title>
        <authorList>
            <consortium name="The Broad Institute Genomics Platform"/>
            <consortium name="The Broad Institute Genome Sequencing Center for Infectious Disease"/>
            <person name="Wu L."/>
            <person name="Ma J."/>
        </authorList>
    </citation>
    <scope>NUCLEOTIDE SEQUENCE [LARGE SCALE GENOMIC DNA]</scope>
    <source>
        <strain evidence="4">CGMCC 1.16326</strain>
    </source>
</reference>
<dbReference type="EMBL" id="JBHSLV010000033">
    <property type="protein sequence ID" value="MFC5394803.1"/>
    <property type="molecule type" value="Genomic_DNA"/>
</dbReference>
<name>A0ABW0HC48_9HYPH</name>
<dbReference type="PANTHER" id="PTHR35936">
    <property type="entry name" value="MEMBRANE-BOUND LYTIC MUREIN TRANSGLYCOSYLASE F"/>
    <property type="match status" value="1"/>
</dbReference>
<dbReference type="PANTHER" id="PTHR35936:SF17">
    <property type="entry name" value="ARGININE-BINDING EXTRACELLULAR PROTEIN ARTP"/>
    <property type="match status" value="1"/>
</dbReference>
<evidence type="ECO:0000256" key="1">
    <source>
        <dbReference type="ARBA" id="ARBA00022729"/>
    </source>
</evidence>
<keyword evidence="1" id="KW-0732">Signal</keyword>
<proteinExistence type="predicted"/>
<dbReference type="InterPro" id="IPR001638">
    <property type="entry name" value="Solute-binding_3/MltF_N"/>
</dbReference>
<dbReference type="Proteomes" id="UP001596104">
    <property type="component" value="Unassembled WGS sequence"/>
</dbReference>
<dbReference type="SMART" id="SM00062">
    <property type="entry name" value="PBPb"/>
    <property type="match status" value="1"/>
</dbReference>
<accession>A0ABW0HC48</accession>
<dbReference type="Gene3D" id="3.40.190.10">
    <property type="entry name" value="Periplasmic binding protein-like II"/>
    <property type="match status" value="2"/>
</dbReference>
<gene>
    <name evidence="3" type="ORF">ACFPPC_19375</name>
</gene>
<dbReference type="PROSITE" id="PS51257">
    <property type="entry name" value="PROKAR_LIPOPROTEIN"/>
    <property type="match status" value="1"/>
</dbReference>
<organism evidence="3 4">
    <name type="scientific">Bosea vestrisii</name>
    <dbReference type="NCBI Taxonomy" id="151416"/>
    <lineage>
        <taxon>Bacteria</taxon>
        <taxon>Pseudomonadati</taxon>
        <taxon>Pseudomonadota</taxon>
        <taxon>Alphaproteobacteria</taxon>
        <taxon>Hyphomicrobiales</taxon>
        <taxon>Boseaceae</taxon>
        <taxon>Bosea</taxon>
    </lineage>
</organism>
<feature type="domain" description="Solute-binding protein family 3/N-terminal" evidence="2">
    <location>
        <begin position="5"/>
        <end position="232"/>
    </location>
</feature>
<sequence>MSEERVVFAYLDEPPFCWPAAGGAAQGCDVELVTAALHALGITRFEQRLTTFAELLPGLASGRWTLTTPLFVTSERQQLVDFSRPVWALSDGLLVRTRDRVRLTGYRAVAAAAARLAVVAAQVQEQAGLAAGIAPERMIRVATQEEAVNAIRTGRADAYASVAMAHRGYLAREPDAELAIVNVSASESVPAAGAFAFGKQNAALRQRFDAALEGLVGSDWHRAMMGRHGFPGGEY</sequence>
<dbReference type="Pfam" id="PF00497">
    <property type="entry name" value="SBP_bac_3"/>
    <property type="match status" value="1"/>
</dbReference>
<dbReference type="SUPFAM" id="SSF53850">
    <property type="entry name" value="Periplasmic binding protein-like II"/>
    <property type="match status" value="1"/>
</dbReference>
<keyword evidence="4" id="KW-1185">Reference proteome</keyword>